<dbReference type="PANTHER" id="PTHR16071:SF2">
    <property type="entry name" value="FIGNL1-INTERACTING REGULATOR OF RECOMBINATION AND MITOSIS"/>
    <property type="match status" value="1"/>
</dbReference>
<proteinExistence type="predicted"/>
<reference evidence="1" key="1">
    <citation type="submission" date="2021-12" db="EMBL/GenBank/DDBJ databases">
        <authorList>
            <person name="King R."/>
        </authorList>
    </citation>
    <scope>NUCLEOTIDE SEQUENCE</scope>
</reference>
<gene>
    <name evidence="1" type="ORF">CINC_LOCUS4758</name>
</gene>
<evidence type="ECO:0000313" key="2">
    <source>
        <dbReference type="Proteomes" id="UP001154114"/>
    </source>
</evidence>
<dbReference type="EMBL" id="LR824021">
    <property type="protein sequence ID" value="CAH0590187.1"/>
    <property type="molecule type" value="Genomic_DNA"/>
</dbReference>
<keyword evidence="2" id="KW-1185">Reference proteome</keyword>
<evidence type="ECO:0000313" key="1">
    <source>
        <dbReference type="EMBL" id="CAH0590187.1"/>
    </source>
</evidence>
<dbReference type="AlphaFoldDB" id="A0A9P0BRZ1"/>
<organism evidence="1 2">
    <name type="scientific">Chrysodeixis includens</name>
    <name type="common">Soybean looper</name>
    <name type="synonym">Pseudoplusia includens</name>
    <dbReference type="NCBI Taxonomy" id="689277"/>
    <lineage>
        <taxon>Eukaryota</taxon>
        <taxon>Metazoa</taxon>
        <taxon>Ecdysozoa</taxon>
        <taxon>Arthropoda</taxon>
        <taxon>Hexapoda</taxon>
        <taxon>Insecta</taxon>
        <taxon>Pterygota</taxon>
        <taxon>Neoptera</taxon>
        <taxon>Endopterygota</taxon>
        <taxon>Lepidoptera</taxon>
        <taxon>Glossata</taxon>
        <taxon>Ditrysia</taxon>
        <taxon>Noctuoidea</taxon>
        <taxon>Noctuidae</taxon>
        <taxon>Plusiinae</taxon>
        <taxon>Chrysodeixis</taxon>
    </lineage>
</organism>
<dbReference type="Pfam" id="PF14868">
    <property type="entry name" value="DUF4487"/>
    <property type="match status" value="1"/>
</dbReference>
<accession>A0A9P0BRZ1</accession>
<dbReference type="Proteomes" id="UP001154114">
    <property type="component" value="Chromosome 18"/>
</dbReference>
<sequence>MDDSQSSDFLSESTDIFCNSPIEEATMDGDTYKSLVTSTKFAFSSIRKDIKNTSFSMKFSTLLEDCSACITQSLDLITDLLTGTGFKQNILVEYMNNVVCLLQSLSDLIKNVIESISMACCSMKTFPTVTGQIIKLVFTHCKDSESLYGNKLNYVEQQLKDLFRSCHELQLTYLMVLEKHIIFDLTEKEEQDILTSALDINLKIGEIVQSLDVKTMAEQWKAYTMICEKYSHCLKNKRIYSDCTKILCSVVTSNINTALQENQEDKIALRSLKVSSFTIKILVRVCNTFRQASIKDHQSIVELLLYVFVNNEAYLLTMAGKSLQFINLFNNNVSSPVNSLLAELLVDEHFVDCICNYNANKIERDDKLLGLILLVIAVIRILLQKHADESLNVPKYKLINAVYSLLPYCYVWFNMGLRFKCDKPSRQYQTYGLYEYVLTHTVALSAICNAEEIQLLENKMMEAILSTECSSAMFSSNLWLLIARICTRQYLQKVVVSLCELYQKLEMTKSFADSPQRVHLSHTISALFETMVNEDKMKLYSMFSIYENKNLSLWRCLKLYNLPNEAQMNAEDVVLDKFRTQIQNLTATENTEDINCLINTIHLASTCSLVNREEEMESLFIEAWMKACPKNTQHLVKSLDAGTLWYYRYIEALVQLTDSMEHVFHGRSTNVIKVLHSVSNIVQSGYKELKLLLINILCKLANFETSVMNKHVADSILTQTFSKLFQDTDLNVKNKLFIMLRKYRTDVLDGIVSAIADGHESLRDTWDCFITHGRLNRENVQLKDQLFHVSNFKYCHKCIENVVAINSGSVTIQKSVSNNFDFIDIDSLFDADSDAEPACKKAKLNSNEVELIISRLEHDVTSLHEASLIKENTFSFEHKNRIKIVCNTLNNIID</sequence>
<dbReference type="PANTHER" id="PTHR16071">
    <property type="entry name" value="CHROMOSOME 1 OPEN READING FRAME 112"/>
    <property type="match status" value="1"/>
</dbReference>
<name>A0A9P0BRZ1_CHRIL</name>
<protein>
    <submittedName>
        <fullName evidence="1">Uncharacterized protein</fullName>
    </submittedName>
</protein>
<dbReference type="InterPro" id="IPR027902">
    <property type="entry name" value="DUF4487"/>
</dbReference>
<dbReference type="OrthoDB" id="6088000at2759"/>